<reference evidence="3" key="1">
    <citation type="journal article" date="2019" name="Int. J. Syst. Evol. Microbiol.">
        <title>The Global Catalogue of Microorganisms (GCM) 10K type strain sequencing project: providing services to taxonomists for standard genome sequencing and annotation.</title>
        <authorList>
            <consortium name="The Broad Institute Genomics Platform"/>
            <consortium name="The Broad Institute Genome Sequencing Center for Infectious Disease"/>
            <person name="Wu L."/>
            <person name="Ma J."/>
        </authorList>
    </citation>
    <scope>NUCLEOTIDE SEQUENCE [LARGE SCALE GENOMIC DNA]</scope>
    <source>
        <strain evidence="3">JCM 11574</strain>
    </source>
</reference>
<organism evidence="2 3">
    <name type="scientific">Streptomyces rameus</name>
    <dbReference type="NCBI Taxonomy" id="68261"/>
    <lineage>
        <taxon>Bacteria</taxon>
        <taxon>Bacillati</taxon>
        <taxon>Actinomycetota</taxon>
        <taxon>Actinomycetes</taxon>
        <taxon>Kitasatosporales</taxon>
        <taxon>Streptomycetaceae</taxon>
        <taxon>Streptomyces</taxon>
    </lineage>
</organism>
<dbReference type="RefSeq" id="WP_345046416.1">
    <property type="nucleotide sequence ID" value="NZ_BAAAVM010000001.1"/>
</dbReference>
<protein>
    <submittedName>
        <fullName evidence="2">Uncharacterized protein</fullName>
    </submittedName>
</protein>
<evidence type="ECO:0000256" key="1">
    <source>
        <dbReference type="SAM" id="MobiDB-lite"/>
    </source>
</evidence>
<proteinExistence type="predicted"/>
<gene>
    <name evidence="2" type="ORF">GCM10010521_01900</name>
</gene>
<dbReference type="EMBL" id="BAAAVM010000001">
    <property type="protein sequence ID" value="GAA3117835.1"/>
    <property type="molecule type" value="Genomic_DNA"/>
</dbReference>
<feature type="region of interest" description="Disordered" evidence="1">
    <location>
        <begin position="1"/>
        <end position="24"/>
    </location>
</feature>
<keyword evidence="3" id="KW-1185">Reference proteome</keyword>
<sequence>MNQRKDMYRAALQRRPDTTTPSATRVTPVDTRYVKVVIEVDPALPREVTRWVGRPVAALLWASAALLRPSGRGRSAWTGAVDGS</sequence>
<evidence type="ECO:0000313" key="2">
    <source>
        <dbReference type="EMBL" id="GAA3117835.1"/>
    </source>
</evidence>
<dbReference type="Proteomes" id="UP001500893">
    <property type="component" value="Unassembled WGS sequence"/>
</dbReference>
<comment type="caution">
    <text evidence="2">The sequence shown here is derived from an EMBL/GenBank/DDBJ whole genome shotgun (WGS) entry which is preliminary data.</text>
</comment>
<accession>A0ABP6MMC0</accession>
<evidence type="ECO:0000313" key="3">
    <source>
        <dbReference type="Proteomes" id="UP001500893"/>
    </source>
</evidence>
<name>A0ABP6MMC0_9ACTN</name>